<dbReference type="Pfam" id="PF23539">
    <property type="entry name" value="DUF7134"/>
    <property type="match status" value="1"/>
</dbReference>
<reference evidence="12 13" key="1">
    <citation type="submission" date="2020-07" db="EMBL/GenBank/DDBJ databases">
        <title>Genomic Encyclopedia of Type Strains, Phase IV (KMG-IV): sequencing the most valuable type-strain genomes for metagenomic binning, comparative biology and taxonomic classification.</title>
        <authorList>
            <person name="Goeker M."/>
        </authorList>
    </citation>
    <scope>NUCLEOTIDE SEQUENCE [LARGE SCALE GENOMIC DNA]</scope>
    <source>
        <strain evidence="12 13">DSM 45533</strain>
    </source>
</reference>
<feature type="coiled-coil region" evidence="9">
    <location>
        <begin position="166"/>
        <end position="193"/>
    </location>
</feature>
<dbReference type="PANTHER" id="PTHR24421">
    <property type="entry name" value="NITRATE/NITRITE SENSOR PROTEIN NARX-RELATED"/>
    <property type="match status" value="1"/>
</dbReference>
<comment type="catalytic activity">
    <reaction evidence="1">
        <text>ATP + protein L-histidine = ADP + protein N-phospho-L-histidine.</text>
        <dbReference type="EC" id="2.7.13.3"/>
    </reaction>
</comment>
<keyword evidence="10" id="KW-0812">Transmembrane</keyword>
<dbReference type="EC" id="2.7.13.3" evidence="2"/>
<feature type="transmembrane region" description="Helical" evidence="10">
    <location>
        <begin position="21"/>
        <end position="42"/>
    </location>
</feature>
<dbReference type="PANTHER" id="PTHR24421:SF10">
    <property type="entry name" value="NITRATE_NITRITE SENSOR PROTEIN NARQ"/>
    <property type="match status" value="1"/>
</dbReference>
<evidence type="ECO:0000313" key="12">
    <source>
        <dbReference type="EMBL" id="MBA2893167.1"/>
    </source>
</evidence>
<evidence type="ECO:0000256" key="10">
    <source>
        <dbReference type="SAM" id="Phobius"/>
    </source>
</evidence>
<dbReference type="GO" id="GO:0000155">
    <property type="term" value="F:phosphorelay sensor kinase activity"/>
    <property type="evidence" value="ECO:0007669"/>
    <property type="project" value="InterPro"/>
</dbReference>
<evidence type="ECO:0000256" key="4">
    <source>
        <dbReference type="ARBA" id="ARBA00022679"/>
    </source>
</evidence>
<evidence type="ECO:0000313" key="13">
    <source>
        <dbReference type="Proteomes" id="UP000530928"/>
    </source>
</evidence>
<proteinExistence type="predicted"/>
<dbReference type="GO" id="GO:0016020">
    <property type="term" value="C:membrane"/>
    <property type="evidence" value="ECO:0007669"/>
    <property type="project" value="InterPro"/>
</dbReference>
<dbReference type="PROSITE" id="PS50109">
    <property type="entry name" value="HIS_KIN"/>
    <property type="match status" value="1"/>
</dbReference>
<sequence length="391" mass="42729">MFGRVRAWSKRHSRVIDAIKLSPLLFVCLMYLESYTAMQGFAPQPGTYVGALGYLALTAVLITPLVWRRDRYRLVFTIISLLCFAQWLAHVPILPANFAVIVALYSMALRDTFRWALAAMLVAELGVFLGLSQWDTVTLSQFFSFSILVVTVWLAGLYSSTRRRYVEGLEERAERAERERDQQARIAATAERTRIARELHDVVAHNVSVIVVQADGAAYALDRDPELARRAVQTISKTGRDALAEMRRLVGVLRQDETATDYLPQPGLAQLTDLVKGAGLPVELRVAGTPRGLPEGEQLTIYRIVQEALTNALKHGGPGVKALVELDYQGPEVIVKVTDDGRGAGAPAGGGGHGLVGMRERASMYGGAVTARPRPGGGFEVCARLPMTEAA</sequence>
<dbReference type="InterPro" id="IPR036890">
    <property type="entry name" value="HATPase_C_sf"/>
</dbReference>
<dbReference type="Gene3D" id="1.20.5.1930">
    <property type="match status" value="1"/>
</dbReference>
<dbReference type="Proteomes" id="UP000530928">
    <property type="component" value="Unassembled WGS sequence"/>
</dbReference>
<dbReference type="InterPro" id="IPR055558">
    <property type="entry name" value="DUF7134"/>
</dbReference>
<keyword evidence="5" id="KW-0547">Nucleotide-binding</keyword>
<protein>
    <recommendedName>
        <fullName evidence="2">histidine kinase</fullName>
        <ecNumber evidence="2">2.7.13.3</ecNumber>
    </recommendedName>
</protein>
<evidence type="ECO:0000256" key="5">
    <source>
        <dbReference type="ARBA" id="ARBA00022741"/>
    </source>
</evidence>
<dbReference type="RefSeq" id="WP_181611889.1">
    <property type="nucleotide sequence ID" value="NZ_BAABAM010000003.1"/>
</dbReference>
<keyword evidence="10" id="KW-1133">Transmembrane helix</keyword>
<dbReference type="AlphaFoldDB" id="A0A7W0HRT3"/>
<evidence type="ECO:0000259" key="11">
    <source>
        <dbReference type="PROSITE" id="PS50109"/>
    </source>
</evidence>
<keyword evidence="6 12" id="KW-0418">Kinase</keyword>
<feature type="transmembrane region" description="Helical" evidence="10">
    <location>
        <begin position="138"/>
        <end position="158"/>
    </location>
</feature>
<keyword evidence="4" id="KW-0808">Transferase</keyword>
<evidence type="ECO:0000256" key="3">
    <source>
        <dbReference type="ARBA" id="ARBA00022553"/>
    </source>
</evidence>
<dbReference type="InterPro" id="IPR003594">
    <property type="entry name" value="HATPase_dom"/>
</dbReference>
<accession>A0A7W0HRT3</accession>
<name>A0A7W0HRT3_9ACTN</name>
<dbReference type="GO" id="GO:0046983">
    <property type="term" value="F:protein dimerization activity"/>
    <property type="evidence" value="ECO:0007669"/>
    <property type="project" value="InterPro"/>
</dbReference>
<feature type="transmembrane region" description="Helical" evidence="10">
    <location>
        <begin position="74"/>
        <end position="107"/>
    </location>
</feature>
<dbReference type="Gene3D" id="3.30.565.10">
    <property type="entry name" value="Histidine kinase-like ATPase, C-terminal domain"/>
    <property type="match status" value="1"/>
</dbReference>
<keyword evidence="10" id="KW-0472">Membrane</keyword>
<dbReference type="SUPFAM" id="SSF55874">
    <property type="entry name" value="ATPase domain of HSP90 chaperone/DNA topoisomerase II/histidine kinase"/>
    <property type="match status" value="1"/>
</dbReference>
<keyword evidence="9" id="KW-0175">Coiled coil</keyword>
<dbReference type="EMBL" id="JACDUR010000004">
    <property type="protein sequence ID" value="MBA2893167.1"/>
    <property type="molecule type" value="Genomic_DNA"/>
</dbReference>
<evidence type="ECO:0000256" key="7">
    <source>
        <dbReference type="ARBA" id="ARBA00022840"/>
    </source>
</evidence>
<keyword evidence="13" id="KW-1185">Reference proteome</keyword>
<dbReference type="InterPro" id="IPR005467">
    <property type="entry name" value="His_kinase_dom"/>
</dbReference>
<evidence type="ECO:0000256" key="8">
    <source>
        <dbReference type="ARBA" id="ARBA00023012"/>
    </source>
</evidence>
<comment type="caution">
    <text evidence="12">The sequence shown here is derived from an EMBL/GenBank/DDBJ whole genome shotgun (WGS) entry which is preliminary data.</text>
</comment>
<keyword evidence="7" id="KW-0067">ATP-binding</keyword>
<organism evidence="12 13">
    <name type="scientific">Nonomuraea soli</name>
    <dbReference type="NCBI Taxonomy" id="1032476"/>
    <lineage>
        <taxon>Bacteria</taxon>
        <taxon>Bacillati</taxon>
        <taxon>Actinomycetota</taxon>
        <taxon>Actinomycetes</taxon>
        <taxon>Streptosporangiales</taxon>
        <taxon>Streptosporangiaceae</taxon>
        <taxon>Nonomuraea</taxon>
    </lineage>
</organism>
<evidence type="ECO:0000256" key="1">
    <source>
        <dbReference type="ARBA" id="ARBA00000085"/>
    </source>
</evidence>
<dbReference type="InterPro" id="IPR011712">
    <property type="entry name" value="Sig_transdc_His_kin_sub3_dim/P"/>
</dbReference>
<gene>
    <name evidence="12" type="ORF">HNR30_004521</name>
</gene>
<feature type="domain" description="Histidine kinase" evidence="11">
    <location>
        <begin position="202"/>
        <end position="389"/>
    </location>
</feature>
<feature type="transmembrane region" description="Helical" evidence="10">
    <location>
        <begin position="48"/>
        <end position="67"/>
    </location>
</feature>
<evidence type="ECO:0000256" key="6">
    <source>
        <dbReference type="ARBA" id="ARBA00022777"/>
    </source>
</evidence>
<dbReference type="Pfam" id="PF07730">
    <property type="entry name" value="HisKA_3"/>
    <property type="match status" value="1"/>
</dbReference>
<dbReference type="SMART" id="SM00387">
    <property type="entry name" value="HATPase_c"/>
    <property type="match status" value="1"/>
</dbReference>
<dbReference type="InterPro" id="IPR050482">
    <property type="entry name" value="Sensor_HK_TwoCompSys"/>
</dbReference>
<dbReference type="Pfam" id="PF02518">
    <property type="entry name" value="HATPase_c"/>
    <property type="match status" value="1"/>
</dbReference>
<evidence type="ECO:0000256" key="2">
    <source>
        <dbReference type="ARBA" id="ARBA00012438"/>
    </source>
</evidence>
<dbReference type="GO" id="GO:0005524">
    <property type="term" value="F:ATP binding"/>
    <property type="evidence" value="ECO:0007669"/>
    <property type="project" value="UniProtKB-KW"/>
</dbReference>
<dbReference type="CDD" id="cd16917">
    <property type="entry name" value="HATPase_UhpB-NarQ-NarX-like"/>
    <property type="match status" value="1"/>
</dbReference>
<keyword evidence="3" id="KW-0597">Phosphoprotein</keyword>
<keyword evidence="8" id="KW-0902">Two-component regulatory system</keyword>
<evidence type="ECO:0000256" key="9">
    <source>
        <dbReference type="SAM" id="Coils"/>
    </source>
</evidence>